<gene>
    <name evidence="1" type="ORF">BJ508DRAFT_327133</name>
</gene>
<proteinExistence type="predicted"/>
<protein>
    <submittedName>
        <fullName evidence="1">Uncharacterized protein</fullName>
    </submittedName>
</protein>
<dbReference type="AlphaFoldDB" id="A0A3N4I3B5"/>
<sequence length="520" mass="60609">MDAETWPRCGLHRQQMYAYDRRRRREIDLHNIQLMNQHLEDIFRPGNYDPEAIKSDRAYLLNQFRGGAPISLYYGETYDPVLKRILQSWALNKTYAALSKTYTGDSAQKLLEKAWEDRWVVLSIKRLLLRKEFKRFRHVVELFNSLYWQGRRLESPFQIPSQLQLFIDECVPEATIHMVGPIQPENDEIAIGLWSYPPPLGPTPRVSYLFYHRDLLDPLMGLSSISTARAFRIPQVQLQMIRPELYDPVEVLHGSIKRAEGLRFDAGTNDLMSSKKLREIEAVISGWNAYGESNATLVPSTVDASTVWNRIRRSPALMVYLQYMFARNLFFNLRSLRLDLSTWNSLDHWLYTRPHFYGSSCTAYPDFLVYSEGFPELLAEDVNFEMLRRRALNHMVDIARTAGEGYTQIFNWLWDDPLNRWMHGTPQSVATTFSNRVVAMGQACQLSSLQVRTYRDSDDVETGNHRNPFLSTNPPLCSDCGGRMEIWGYCGFCIEELNNFVDDMIENWKMTKMMLAEIRK</sequence>
<keyword evidence="2" id="KW-1185">Reference proteome</keyword>
<accession>A0A3N4I3B5</accession>
<organism evidence="1 2">
    <name type="scientific">Ascobolus immersus RN42</name>
    <dbReference type="NCBI Taxonomy" id="1160509"/>
    <lineage>
        <taxon>Eukaryota</taxon>
        <taxon>Fungi</taxon>
        <taxon>Dikarya</taxon>
        <taxon>Ascomycota</taxon>
        <taxon>Pezizomycotina</taxon>
        <taxon>Pezizomycetes</taxon>
        <taxon>Pezizales</taxon>
        <taxon>Ascobolaceae</taxon>
        <taxon>Ascobolus</taxon>
    </lineage>
</organism>
<evidence type="ECO:0000313" key="2">
    <source>
        <dbReference type="Proteomes" id="UP000275078"/>
    </source>
</evidence>
<reference evidence="1 2" key="1">
    <citation type="journal article" date="2018" name="Nat. Ecol. Evol.">
        <title>Pezizomycetes genomes reveal the molecular basis of ectomycorrhizal truffle lifestyle.</title>
        <authorList>
            <person name="Murat C."/>
            <person name="Payen T."/>
            <person name="Noel B."/>
            <person name="Kuo A."/>
            <person name="Morin E."/>
            <person name="Chen J."/>
            <person name="Kohler A."/>
            <person name="Krizsan K."/>
            <person name="Balestrini R."/>
            <person name="Da Silva C."/>
            <person name="Montanini B."/>
            <person name="Hainaut M."/>
            <person name="Levati E."/>
            <person name="Barry K.W."/>
            <person name="Belfiori B."/>
            <person name="Cichocki N."/>
            <person name="Clum A."/>
            <person name="Dockter R.B."/>
            <person name="Fauchery L."/>
            <person name="Guy J."/>
            <person name="Iotti M."/>
            <person name="Le Tacon F."/>
            <person name="Lindquist E.A."/>
            <person name="Lipzen A."/>
            <person name="Malagnac F."/>
            <person name="Mello A."/>
            <person name="Molinier V."/>
            <person name="Miyauchi S."/>
            <person name="Poulain J."/>
            <person name="Riccioni C."/>
            <person name="Rubini A."/>
            <person name="Sitrit Y."/>
            <person name="Splivallo R."/>
            <person name="Traeger S."/>
            <person name="Wang M."/>
            <person name="Zifcakova L."/>
            <person name="Wipf D."/>
            <person name="Zambonelli A."/>
            <person name="Paolocci F."/>
            <person name="Nowrousian M."/>
            <person name="Ottonello S."/>
            <person name="Baldrian P."/>
            <person name="Spatafora J.W."/>
            <person name="Henrissat B."/>
            <person name="Nagy L.G."/>
            <person name="Aury J.M."/>
            <person name="Wincker P."/>
            <person name="Grigoriev I.V."/>
            <person name="Bonfante P."/>
            <person name="Martin F.M."/>
        </authorList>
    </citation>
    <scope>NUCLEOTIDE SEQUENCE [LARGE SCALE GENOMIC DNA]</scope>
    <source>
        <strain evidence="1 2">RN42</strain>
    </source>
</reference>
<evidence type="ECO:0000313" key="1">
    <source>
        <dbReference type="EMBL" id="RPA80593.1"/>
    </source>
</evidence>
<dbReference type="EMBL" id="ML119686">
    <property type="protein sequence ID" value="RPA80593.1"/>
    <property type="molecule type" value="Genomic_DNA"/>
</dbReference>
<name>A0A3N4I3B5_ASCIM</name>
<dbReference type="Proteomes" id="UP000275078">
    <property type="component" value="Unassembled WGS sequence"/>
</dbReference>